<keyword evidence="2" id="KW-1185">Reference proteome</keyword>
<protein>
    <submittedName>
        <fullName evidence="1">Uncharacterized protein</fullName>
    </submittedName>
</protein>
<dbReference type="OrthoDB" id="413953at2759"/>
<name>A0A5B7IY49_PORTR</name>
<evidence type="ECO:0000313" key="1">
    <source>
        <dbReference type="EMBL" id="MPC88912.1"/>
    </source>
</evidence>
<sequence length="182" mass="20417">MIAPWVCHFTTNTQTTQHVEQPAGVVGGKQDDNQPHQNCINAYLYLVGGSVPHPPQLSLGPHPLQIVRSAKLLGVTGDDQLTWKLHVTATVISAVYRLYMLRRPKSLDTLHLSTLATRHQTALVKMDRGLLRHSRLRHLLSPDAPQLIHTTRHTNVVMPLKAPRTDRYHHSAIPSMVRTIHS</sequence>
<proteinExistence type="predicted"/>
<accession>A0A5B7IY49</accession>
<dbReference type="Proteomes" id="UP000324222">
    <property type="component" value="Unassembled WGS sequence"/>
</dbReference>
<evidence type="ECO:0000313" key="2">
    <source>
        <dbReference type="Proteomes" id="UP000324222"/>
    </source>
</evidence>
<comment type="caution">
    <text evidence="1">The sequence shown here is derived from an EMBL/GenBank/DDBJ whole genome shotgun (WGS) entry which is preliminary data.</text>
</comment>
<dbReference type="AlphaFoldDB" id="A0A5B7IY49"/>
<dbReference type="EMBL" id="VSRR010079323">
    <property type="protein sequence ID" value="MPC88912.1"/>
    <property type="molecule type" value="Genomic_DNA"/>
</dbReference>
<reference evidence="1 2" key="1">
    <citation type="submission" date="2019-05" db="EMBL/GenBank/DDBJ databases">
        <title>Another draft genome of Portunus trituberculatus and its Hox gene families provides insights of decapod evolution.</title>
        <authorList>
            <person name="Jeong J.-H."/>
            <person name="Song I."/>
            <person name="Kim S."/>
            <person name="Choi T."/>
            <person name="Kim D."/>
            <person name="Ryu S."/>
            <person name="Kim W."/>
        </authorList>
    </citation>
    <scope>NUCLEOTIDE SEQUENCE [LARGE SCALE GENOMIC DNA]</scope>
    <source>
        <tissue evidence="1">Muscle</tissue>
    </source>
</reference>
<organism evidence="1 2">
    <name type="scientific">Portunus trituberculatus</name>
    <name type="common">Swimming crab</name>
    <name type="synonym">Neptunus trituberculatus</name>
    <dbReference type="NCBI Taxonomy" id="210409"/>
    <lineage>
        <taxon>Eukaryota</taxon>
        <taxon>Metazoa</taxon>
        <taxon>Ecdysozoa</taxon>
        <taxon>Arthropoda</taxon>
        <taxon>Crustacea</taxon>
        <taxon>Multicrustacea</taxon>
        <taxon>Malacostraca</taxon>
        <taxon>Eumalacostraca</taxon>
        <taxon>Eucarida</taxon>
        <taxon>Decapoda</taxon>
        <taxon>Pleocyemata</taxon>
        <taxon>Brachyura</taxon>
        <taxon>Eubrachyura</taxon>
        <taxon>Portunoidea</taxon>
        <taxon>Portunidae</taxon>
        <taxon>Portuninae</taxon>
        <taxon>Portunus</taxon>
    </lineage>
</organism>
<gene>
    <name evidence="1" type="ORF">E2C01_083836</name>
</gene>